<protein>
    <recommendedName>
        <fullName evidence="3">Tricorn protease N-terminal domain-containing protein</fullName>
    </recommendedName>
</protein>
<dbReference type="Proteomes" id="UP000070700">
    <property type="component" value="Unassembled WGS sequence"/>
</dbReference>
<keyword evidence="2" id="KW-1185">Reference proteome</keyword>
<dbReference type="InterPro" id="IPR011659">
    <property type="entry name" value="WD40"/>
</dbReference>
<reference evidence="1 2" key="1">
    <citation type="submission" date="2015-10" db="EMBL/GenBank/DDBJ databases">
        <title>Full genome of DAOMC 229536 Phialocephala scopiformis, a fungal endophyte of spruce producing the potent anti-insectan compound rugulosin.</title>
        <authorList>
            <consortium name="DOE Joint Genome Institute"/>
            <person name="Walker A.K."/>
            <person name="Frasz S.L."/>
            <person name="Seifert K.A."/>
            <person name="Miller J.D."/>
            <person name="Mondo S.J."/>
            <person name="Labutti K."/>
            <person name="Lipzen A."/>
            <person name="Dockter R."/>
            <person name="Kennedy M."/>
            <person name="Grigoriev I.V."/>
            <person name="Spatafora J.W."/>
        </authorList>
    </citation>
    <scope>NUCLEOTIDE SEQUENCE [LARGE SCALE GENOMIC DNA]</scope>
    <source>
        <strain evidence="1 2">CBS 120377</strain>
    </source>
</reference>
<proteinExistence type="predicted"/>
<evidence type="ECO:0000313" key="2">
    <source>
        <dbReference type="Proteomes" id="UP000070700"/>
    </source>
</evidence>
<dbReference type="AlphaFoldDB" id="A0A194WTI3"/>
<gene>
    <name evidence="1" type="ORF">LY89DRAFT_710359</name>
</gene>
<dbReference type="SUPFAM" id="SSF82171">
    <property type="entry name" value="DPP6 N-terminal domain-like"/>
    <property type="match status" value="2"/>
</dbReference>
<sequence>MYMNRIAPSNSQLYISDTDGSNKVALMANQTKPFDYHANWSPDGEWIVFTSERRGDGQSDLYRVKPDGSSLEEVIVTDVFEDIAFVSTAINHTANVFVKDLTNGSDATPWNITGSDETVGSFWGPHGFFRPQWSPDGQWIALSSDASTDWTGHGNGTGWEHTQELSIYVVRPNGSDFRKVIGYSGWSLGTPKWSADGLRLVYNNMTVNNTYYAHGVDYQEEGVVSQIFSVDVGTGLDVVQHTFEETCKISGTYIGNSSMIGYVIKAGINAGINYTISDSTHGYINGTYLRNPSWSPDGSKVVYEVPDFTLRTAEESLWSFDSEWEYRYMDVFPQLQSGTGKLVTTQKNEGNASNNALVFNADYTDQQTVVNVYDLNDSADYVYNYEIGEAGAFQPTWRSNTSGLAVGFGFWFQERSDYPSTIYLADSNSTTNSSQYINLTDPSSAHNAGFPSFNPDGTKLVYRLWDGDNGPLGLRILDLQTRETFNLTSGWDNTPGWSPNGELIDICTIKPDGTNLQILTDSGANDAHAVWSADNHIMYNSGMYGYRDEDALYDNTFQPYGRIVIMDADGGNKTLLTDSMWEDSMPLYVPNSYLG</sequence>
<dbReference type="KEGG" id="psco:LY89DRAFT_710359"/>
<evidence type="ECO:0000313" key="1">
    <source>
        <dbReference type="EMBL" id="KUJ11271.1"/>
    </source>
</evidence>
<dbReference type="InParanoid" id="A0A194WTI3"/>
<evidence type="ECO:0008006" key="3">
    <source>
        <dbReference type="Google" id="ProtNLM"/>
    </source>
</evidence>
<dbReference type="EMBL" id="KQ947427">
    <property type="protein sequence ID" value="KUJ11271.1"/>
    <property type="molecule type" value="Genomic_DNA"/>
</dbReference>
<organism evidence="1 2">
    <name type="scientific">Mollisia scopiformis</name>
    <name type="common">Conifer needle endophyte fungus</name>
    <name type="synonym">Phialocephala scopiformis</name>
    <dbReference type="NCBI Taxonomy" id="149040"/>
    <lineage>
        <taxon>Eukaryota</taxon>
        <taxon>Fungi</taxon>
        <taxon>Dikarya</taxon>
        <taxon>Ascomycota</taxon>
        <taxon>Pezizomycotina</taxon>
        <taxon>Leotiomycetes</taxon>
        <taxon>Helotiales</taxon>
        <taxon>Mollisiaceae</taxon>
        <taxon>Mollisia</taxon>
    </lineage>
</organism>
<dbReference type="PANTHER" id="PTHR32161">
    <property type="entry name" value="DPP6 N-TERMINAL DOMAIN-LIKE PROTEIN"/>
    <property type="match status" value="1"/>
</dbReference>
<accession>A0A194WTI3</accession>
<dbReference type="PANTHER" id="PTHR32161:SF8">
    <property type="entry name" value="DPP6 N-TERMINAL DOMAIN-LIKE PROTEIN"/>
    <property type="match status" value="1"/>
</dbReference>
<dbReference type="Gene3D" id="2.120.10.30">
    <property type="entry name" value="TolB, C-terminal domain"/>
    <property type="match status" value="3"/>
</dbReference>
<dbReference type="Pfam" id="PF07676">
    <property type="entry name" value="PD40"/>
    <property type="match status" value="3"/>
</dbReference>
<dbReference type="RefSeq" id="XP_018065626.1">
    <property type="nucleotide sequence ID" value="XM_018217824.1"/>
</dbReference>
<dbReference type="GeneID" id="28827550"/>
<name>A0A194WTI3_MOLSC</name>
<dbReference type="InterPro" id="IPR011042">
    <property type="entry name" value="6-blade_b-propeller_TolB-like"/>
</dbReference>
<dbReference type="OrthoDB" id="43744at2759"/>